<evidence type="ECO:0000313" key="2">
    <source>
        <dbReference type="Proteomes" id="UP000325780"/>
    </source>
</evidence>
<protein>
    <recommendedName>
        <fullName evidence="3">Aminoglycoside phosphotransferase domain-containing protein</fullName>
    </recommendedName>
</protein>
<dbReference type="AlphaFoldDB" id="A0A5N6U2R5"/>
<keyword evidence="2" id="KW-1185">Reference proteome</keyword>
<dbReference type="InterPro" id="IPR051678">
    <property type="entry name" value="AGP_Transferase"/>
</dbReference>
<organism evidence="1 2">
    <name type="scientific">Aspergillus avenaceus</name>
    <dbReference type="NCBI Taxonomy" id="36643"/>
    <lineage>
        <taxon>Eukaryota</taxon>
        <taxon>Fungi</taxon>
        <taxon>Dikarya</taxon>
        <taxon>Ascomycota</taxon>
        <taxon>Pezizomycotina</taxon>
        <taxon>Eurotiomycetes</taxon>
        <taxon>Eurotiomycetidae</taxon>
        <taxon>Eurotiales</taxon>
        <taxon>Aspergillaceae</taxon>
        <taxon>Aspergillus</taxon>
        <taxon>Aspergillus subgen. Circumdati</taxon>
    </lineage>
</organism>
<dbReference type="SUPFAM" id="SSF56112">
    <property type="entry name" value="Protein kinase-like (PK-like)"/>
    <property type="match status" value="1"/>
</dbReference>
<proteinExistence type="predicted"/>
<reference evidence="1 2" key="1">
    <citation type="submission" date="2019-04" db="EMBL/GenBank/DDBJ databases">
        <title>Friends and foes A comparative genomics study of 23 Aspergillus species from section Flavi.</title>
        <authorList>
            <consortium name="DOE Joint Genome Institute"/>
            <person name="Kjaerbolling I."/>
            <person name="Vesth T."/>
            <person name="Frisvad J.C."/>
            <person name="Nybo J.L."/>
            <person name="Theobald S."/>
            <person name="Kildgaard S."/>
            <person name="Isbrandt T."/>
            <person name="Kuo A."/>
            <person name="Sato A."/>
            <person name="Lyhne E.K."/>
            <person name="Kogle M.E."/>
            <person name="Wiebenga A."/>
            <person name="Kun R.S."/>
            <person name="Lubbers R.J."/>
            <person name="Makela M.R."/>
            <person name="Barry K."/>
            <person name="Chovatia M."/>
            <person name="Clum A."/>
            <person name="Daum C."/>
            <person name="Haridas S."/>
            <person name="He G."/>
            <person name="LaButti K."/>
            <person name="Lipzen A."/>
            <person name="Mondo S."/>
            <person name="Riley R."/>
            <person name="Salamov A."/>
            <person name="Simmons B.A."/>
            <person name="Magnuson J.K."/>
            <person name="Henrissat B."/>
            <person name="Mortensen U.H."/>
            <person name="Larsen T.O."/>
            <person name="Devries R.P."/>
            <person name="Grigoriev I.V."/>
            <person name="Machida M."/>
            <person name="Baker S.E."/>
            <person name="Andersen M.R."/>
        </authorList>
    </citation>
    <scope>NUCLEOTIDE SEQUENCE [LARGE SCALE GENOMIC DNA]</scope>
    <source>
        <strain evidence="1 2">IBT 18842</strain>
    </source>
</reference>
<dbReference type="Proteomes" id="UP000325780">
    <property type="component" value="Unassembled WGS sequence"/>
</dbReference>
<name>A0A5N6U2R5_ASPAV</name>
<accession>A0A5N6U2R5</accession>
<evidence type="ECO:0008006" key="3">
    <source>
        <dbReference type="Google" id="ProtNLM"/>
    </source>
</evidence>
<dbReference type="InterPro" id="IPR011009">
    <property type="entry name" value="Kinase-like_dom_sf"/>
</dbReference>
<sequence length="326" mass="36079">MPEMILQNATAAFGRDITLMSGGFNVMSLSFLVASDSCSGMSGKLANIIRQIFTSAVQITSVTPLEAHLHPICLIMLSNGVQLLLKCSPAPLTPLLRREQSMLETEGRALTLLEQSGLWGIPKIFHHSSQRTSHQSGFLLRQYINGVTLEEAEPGLTAQERKDIDRSLGSLARQVGQHVSQAFGTLEQVANGSGRRSWRDAFTTLFESILRDSEDVFVNLPYTELRHQVCRLSPALDEVRLPQLVVIDFGRPSQVLLDPVSKTLSGIVDFGKALWGDIYMAEVFEHPSSSILDGFGISCMQTKAGEMRQLLYVIFGRPRWIPVDHN</sequence>
<gene>
    <name evidence="1" type="ORF">BDV25DRAFT_150650</name>
</gene>
<dbReference type="PANTHER" id="PTHR21310">
    <property type="entry name" value="AMINOGLYCOSIDE PHOSPHOTRANSFERASE-RELATED-RELATED"/>
    <property type="match status" value="1"/>
</dbReference>
<dbReference type="EMBL" id="ML742049">
    <property type="protein sequence ID" value="KAE8152709.1"/>
    <property type="molecule type" value="Genomic_DNA"/>
</dbReference>
<dbReference type="OrthoDB" id="5210591at2759"/>
<evidence type="ECO:0000313" key="1">
    <source>
        <dbReference type="EMBL" id="KAE8152709.1"/>
    </source>
</evidence>
<dbReference type="PANTHER" id="PTHR21310:SF59">
    <property type="entry name" value="AMINOGLYCOSIDE PHOSPHOTRANSFERASE DOMAIN-CONTAINING PROTEIN"/>
    <property type="match status" value="1"/>
</dbReference>